<comment type="caution">
    <text evidence="5">The sequence shown here is derived from an EMBL/GenBank/DDBJ whole genome shotgun (WGS) entry which is preliminary data.</text>
</comment>
<keyword evidence="1" id="KW-0677">Repeat</keyword>
<keyword evidence="2 3" id="KW-0040">ANK repeat</keyword>
<accession>A0A840RY10</accession>
<feature type="repeat" description="ANK" evidence="3">
    <location>
        <begin position="168"/>
        <end position="200"/>
    </location>
</feature>
<dbReference type="Gene3D" id="1.25.40.20">
    <property type="entry name" value="Ankyrin repeat-containing domain"/>
    <property type="match status" value="2"/>
</dbReference>
<feature type="repeat" description="ANK" evidence="3">
    <location>
        <begin position="98"/>
        <end position="130"/>
    </location>
</feature>
<evidence type="ECO:0000256" key="3">
    <source>
        <dbReference type="PROSITE-ProRule" id="PRU00023"/>
    </source>
</evidence>
<feature type="signal peptide" evidence="4">
    <location>
        <begin position="1"/>
        <end position="26"/>
    </location>
</feature>
<protein>
    <recommendedName>
        <fullName evidence="7">Ankyrin repeat domain-containing protein</fullName>
    </recommendedName>
</protein>
<dbReference type="PROSITE" id="PS50088">
    <property type="entry name" value="ANK_REPEAT"/>
    <property type="match status" value="3"/>
</dbReference>
<dbReference type="SUPFAM" id="SSF48403">
    <property type="entry name" value="Ankyrin repeat"/>
    <property type="match status" value="1"/>
</dbReference>
<dbReference type="RefSeq" id="WP_168053993.1">
    <property type="nucleotide sequence ID" value="NZ_JAAOZT010000003.1"/>
</dbReference>
<organism evidence="5 6">
    <name type="scientific">Glaciimonas immobilis</name>
    <dbReference type="NCBI Taxonomy" id="728004"/>
    <lineage>
        <taxon>Bacteria</taxon>
        <taxon>Pseudomonadati</taxon>
        <taxon>Pseudomonadota</taxon>
        <taxon>Betaproteobacteria</taxon>
        <taxon>Burkholderiales</taxon>
        <taxon>Oxalobacteraceae</taxon>
        <taxon>Glaciimonas</taxon>
    </lineage>
</organism>
<keyword evidence="6" id="KW-1185">Reference proteome</keyword>
<dbReference type="InterPro" id="IPR036770">
    <property type="entry name" value="Ankyrin_rpt-contain_sf"/>
</dbReference>
<dbReference type="EMBL" id="JACHHQ010000007">
    <property type="protein sequence ID" value="MBB5201544.1"/>
    <property type="molecule type" value="Genomic_DNA"/>
</dbReference>
<evidence type="ECO:0000256" key="4">
    <source>
        <dbReference type="SAM" id="SignalP"/>
    </source>
</evidence>
<sequence>MYTGRSIFLKCILSLAVSAFFSNASANDAQVDLNRQALAAARSGNAQTFKGFIEAGASPDTRNRLGDSLLMSAIKNGQMDIMLLLIARGADVNLANVAKVTPLMASAYFGRPAMARVLIDKKADVNAIDQVHKTAMVYAAGTGQTEIVNMLLQTGPESGIKVNTSYENGLTALMWAGASGFPATVEALLARGADSQLLDNRGKGVLEMAQENSHLDIVKILQAR</sequence>
<dbReference type="SMART" id="SM00248">
    <property type="entry name" value="ANK"/>
    <property type="match status" value="5"/>
</dbReference>
<dbReference type="Proteomes" id="UP000571084">
    <property type="component" value="Unassembled WGS sequence"/>
</dbReference>
<evidence type="ECO:0000313" key="5">
    <source>
        <dbReference type="EMBL" id="MBB5201544.1"/>
    </source>
</evidence>
<name>A0A840RY10_9BURK</name>
<feature type="chain" id="PRO_5032774224" description="Ankyrin repeat domain-containing protein" evidence="4">
    <location>
        <begin position="27"/>
        <end position="224"/>
    </location>
</feature>
<dbReference type="PROSITE" id="PS50297">
    <property type="entry name" value="ANK_REP_REGION"/>
    <property type="match status" value="2"/>
</dbReference>
<dbReference type="GO" id="GO:0005737">
    <property type="term" value="C:cytoplasm"/>
    <property type="evidence" value="ECO:0007669"/>
    <property type="project" value="TreeGrafter"/>
</dbReference>
<evidence type="ECO:0000256" key="1">
    <source>
        <dbReference type="ARBA" id="ARBA00022737"/>
    </source>
</evidence>
<dbReference type="AlphaFoldDB" id="A0A840RY10"/>
<dbReference type="Pfam" id="PF12796">
    <property type="entry name" value="Ank_2"/>
    <property type="match status" value="2"/>
</dbReference>
<dbReference type="PANTHER" id="PTHR24198">
    <property type="entry name" value="ANKYRIN REPEAT AND PROTEIN KINASE DOMAIN-CONTAINING PROTEIN"/>
    <property type="match status" value="1"/>
</dbReference>
<reference evidence="5 6" key="1">
    <citation type="submission" date="2020-08" db="EMBL/GenBank/DDBJ databases">
        <title>Genomic Encyclopedia of Type Strains, Phase IV (KMG-IV): sequencing the most valuable type-strain genomes for metagenomic binning, comparative biology and taxonomic classification.</title>
        <authorList>
            <person name="Goeker M."/>
        </authorList>
    </citation>
    <scope>NUCLEOTIDE SEQUENCE [LARGE SCALE GENOMIC DNA]</scope>
    <source>
        <strain evidence="5 6">DSM 23240</strain>
    </source>
</reference>
<keyword evidence="4" id="KW-0732">Signal</keyword>
<gene>
    <name evidence="5" type="ORF">HNR39_003397</name>
</gene>
<dbReference type="PANTHER" id="PTHR24198:SF185">
    <property type="entry name" value="ANKYRIN-3"/>
    <property type="match status" value="1"/>
</dbReference>
<dbReference type="InterPro" id="IPR002110">
    <property type="entry name" value="Ankyrin_rpt"/>
</dbReference>
<proteinExistence type="predicted"/>
<evidence type="ECO:0000256" key="2">
    <source>
        <dbReference type="ARBA" id="ARBA00023043"/>
    </source>
</evidence>
<feature type="repeat" description="ANK" evidence="3">
    <location>
        <begin position="65"/>
        <end position="97"/>
    </location>
</feature>
<evidence type="ECO:0000313" key="6">
    <source>
        <dbReference type="Proteomes" id="UP000571084"/>
    </source>
</evidence>
<evidence type="ECO:0008006" key="7">
    <source>
        <dbReference type="Google" id="ProtNLM"/>
    </source>
</evidence>